<evidence type="ECO:0000256" key="1">
    <source>
        <dbReference type="SAM" id="Phobius"/>
    </source>
</evidence>
<dbReference type="PANTHER" id="PTHR43592">
    <property type="entry name" value="CAAX AMINO TERMINAL PROTEASE"/>
    <property type="match status" value="1"/>
</dbReference>
<accession>A0A1W2H0G8</accession>
<name>A0A1W2H0G8_9BACT</name>
<dbReference type="STRING" id="758820.SAMN00777080_0988"/>
<evidence type="ECO:0000313" key="4">
    <source>
        <dbReference type="Proteomes" id="UP000192333"/>
    </source>
</evidence>
<dbReference type="InterPro" id="IPR003675">
    <property type="entry name" value="Rce1/LyrA-like_dom"/>
</dbReference>
<feature type="transmembrane region" description="Helical" evidence="1">
    <location>
        <begin position="247"/>
        <end position="267"/>
    </location>
</feature>
<feature type="transmembrane region" description="Helical" evidence="1">
    <location>
        <begin position="172"/>
        <end position="195"/>
    </location>
</feature>
<feature type="transmembrane region" description="Helical" evidence="1">
    <location>
        <begin position="109"/>
        <end position="130"/>
    </location>
</feature>
<feature type="domain" description="CAAX prenyl protease 2/Lysostaphin resistance protein A-like" evidence="2">
    <location>
        <begin position="171"/>
        <end position="259"/>
    </location>
</feature>
<feature type="transmembrane region" description="Helical" evidence="1">
    <location>
        <begin position="207"/>
        <end position="227"/>
    </location>
</feature>
<proteinExistence type="predicted"/>
<feature type="transmembrane region" description="Helical" evidence="1">
    <location>
        <begin position="68"/>
        <end position="89"/>
    </location>
</feature>
<dbReference type="GO" id="GO:0004175">
    <property type="term" value="F:endopeptidase activity"/>
    <property type="evidence" value="ECO:0007669"/>
    <property type="project" value="UniProtKB-ARBA"/>
</dbReference>
<dbReference type="Proteomes" id="UP000192333">
    <property type="component" value="Chromosome I"/>
</dbReference>
<feature type="transmembrane region" description="Helical" evidence="1">
    <location>
        <begin position="283"/>
        <end position="302"/>
    </location>
</feature>
<dbReference type="OrthoDB" id="1523022at2"/>
<dbReference type="GO" id="GO:0080120">
    <property type="term" value="P:CAAX-box protein maturation"/>
    <property type="evidence" value="ECO:0007669"/>
    <property type="project" value="UniProtKB-ARBA"/>
</dbReference>
<dbReference type="Pfam" id="PF02517">
    <property type="entry name" value="Rce1-like"/>
    <property type="match status" value="1"/>
</dbReference>
<dbReference type="PANTHER" id="PTHR43592:SF15">
    <property type="entry name" value="CAAX AMINO TERMINAL PROTEASE FAMILY PROTEIN"/>
    <property type="match status" value="1"/>
</dbReference>
<dbReference type="AlphaFoldDB" id="A0A1W2H0G8"/>
<dbReference type="EMBL" id="LT838813">
    <property type="protein sequence ID" value="SMD42437.1"/>
    <property type="molecule type" value="Genomic_DNA"/>
</dbReference>
<reference evidence="4" key="1">
    <citation type="submission" date="2017-04" db="EMBL/GenBank/DDBJ databases">
        <authorList>
            <person name="Varghese N."/>
            <person name="Submissions S."/>
        </authorList>
    </citation>
    <scope>NUCLEOTIDE SEQUENCE [LARGE SCALE GENOMIC DNA]</scope>
    <source>
        <strain evidence="4">DSM 16537</strain>
    </source>
</reference>
<feature type="transmembrane region" description="Helical" evidence="1">
    <location>
        <begin position="20"/>
        <end position="48"/>
    </location>
</feature>
<organism evidence="3 4">
    <name type="scientific">Aquiflexum balticum DSM 16537</name>
    <dbReference type="NCBI Taxonomy" id="758820"/>
    <lineage>
        <taxon>Bacteria</taxon>
        <taxon>Pseudomonadati</taxon>
        <taxon>Bacteroidota</taxon>
        <taxon>Cytophagia</taxon>
        <taxon>Cytophagales</taxon>
        <taxon>Cyclobacteriaceae</taxon>
        <taxon>Aquiflexum</taxon>
    </lineage>
</organism>
<keyword evidence="1" id="KW-0812">Transmembrane</keyword>
<keyword evidence="4" id="KW-1185">Reference proteome</keyword>
<dbReference type="RefSeq" id="WP_084119241.1">
    <property type="nucleotide sequence ID" value="NZ_LT838813.1"/>
</dbReference>
<keyword evidence="1" id="KW-1133">Transmembrane helix</keyword>
<gene>
    <name evidence="3" type="ORF">SAMN00777080_0988</name>
</gene>
<protein>
    <recommendedName>
        <fullName evidence="2">CAAX prenyl protease 2/Lysostaphin resistance protein A-like domain-containing protein</fullName>
    </recommendedName>
</protein>
<sequence>MEIYNTQNPIASKSNWLLSFVMMVLITFGVLILMQGLGLLLIKPLFGIPIDEMMSLFTGQSENSEGRMAFLFVQGLGTGFGFIVAALIIAKVVDKADLGFQQQMGRFKFIGLAITVLVMFGGILFNGLLIDWNANITLPESLSHIEKMMREKEDELMLLTKYLTDFDSFSEFLMGLLVIGLLAGLGEELLFRGVLQPKLQFYTGNAHMGIWLVAFIFSAIHLQFYGFFPRMLLGAIFGYLYHYSGSLVYPVIAHILNNSFTVILVYLNKLGKINFNIEESDQVSLPFALLGLVILLIGLKLFRDKSHNNPAHG</sequence>
<evidence type="ECO:0000313" key="3">
    <source>
        <dbReference type="EMBL" id="SMD42437.1"/>
    </source>
</evidence>
<keyword evidence="1" id="KW-0472">Membrane</keyword>
<evidence type="ECO:0000259" key="2">
    <source>
        <dbReference type="Pfam" id="PF02517"/>
    </source>
</evidence>